<gene>
    <name evidence="2" type="ORF">E6C27_scaffold977G00290</name>
</gene>
<reference evidence="2 3" key="1">
    <citation type="submission" date="2019-08" db="EMBL/GenBank/DDBJ databases">
        <title>Draft genome sequences of two oriental melons (Cucumis melo L. var makuwa).</title>
        <authorList>
            <person name="Kwon S.-Y."/>
        </authorList>
    </citation>
    <scope>NUCLEOTIDE SEQUENCE [LARGE SCALE GENOMIC DNA]</scope>
    <source>
        <strain evidence="3">cv. SW 3</strain>
        <tissue evidence="2">Leaf</tissue>
    </source>
</reference>
<evidence type="ECO:0000313" key="2">
    <source>
        <dbReference type="EMBL" id="KAA0063447.1"/>
    </source>
</evidence>
<dbReference type="Proteomes" id="UP000321393">
    <property type="component" value="Unassembled WGS sequence"/>
</dbReference>
<evidence type="ECO:0000256" key="1">
    <source>
        <dbReference type="SAM" id="Phobius"/>
    </source>
</evidence>
<dbReference type="OrthoDB" id="660475at2759"/>
<comment type="caution">
    <text evidence="2">The sequence shown here is derived from an EMBL/GenBank/DDBJ whole genome shotgun (WGS) entry which is preliminary data.</text>
</comment>
<dbReference type="EMBL" id="SSTE01002667">
    <property type="protein sequence ID" value="KAA0063447.1"/>
    <property type="molecule type" value="Genomic_DNA"/>
</dbReference>
<keyword evidence="1" id="KW-0472">Membrane</keyword>
<dbReference type="PANTHER" id="PTHR31973:SF113">
    <property type="entry name" value="PROTEIN FAR1-RELATED SEQUENCE 5-LIKE"/>
    <property type="match status" value="1"/>
</dbReference>
<dbReference type="AlphaFoldDB" id="A0A5A7V8Y2"/>
<keyword evidence="1" id="KW-0812">Transmembrane</keyword>
<accession>A0A5A7V8Y2</accession>
<proteinExistence type="predicted"/>
<keyword evidence="1" id="KW-1133">Transmembrane helix</keyword>
<feature type="transmembrane region" description="Helical" evidence="1">
    <location>
        <begin position="78"/>
        <end position="99"/>
    </location>
</feature>
<protein>
    <submittedName>
        <fullName evidence="2">Mutator-like transposase</fullName>
    </submittedName>
</protein>
<sequence length="141" mass="15666">MSKFSDNDLLVVVDSVFVGDVENTPYLSSELPRAQDSRNETGIIDLDAFESAHTDALIRNNLETYTTEEADDEGQFKFYFMALAASINAWNYCVLVILVDDATMKNKYFGTLISACTIDDNSQIVPLAFAVVDSENDLSWA</sequence>
<evidence type="ECO:0000313" key="3">
    <source>
        <dbReference type="Proteomes" id="UP000321393"/>
    </source>
</evidence>
<dbReference type="PANTHER" id="PTHR31973">
    <property type="entry name" value="POLYPROTEIN, PUTATIVE-RELATED"/>
    <property type="match status" value="1"/>
</dbReference>
<organism evidence="2 3">
    <name type="scientific">Cucumis melo var. makuwa</name>
    <name type="common">Oriental melon</name>
    <dbReference type="NCBI Taxonomy" id="1194695"/>
    <lineage>
        <taxon>Eukaryota</taxon>
        <taxon>Viridiplantae</taxon>
        <taxon>Streptophyta</taxon>
        <taxon>Embryophyta</taxon>
        <taxon>Tracheophyta</taxon>
        <taxon>Spermatophyta</taxon>
        <taxon>Magnoliopsida</taxon>
        <taxon>eudicotyledons</taxon>
        <taxon>Gunneridae</taxon>
        <taxon>Pentapetalae</taxon>
        <taxon>rosids</taxon>
        <taxon>fabids</taxon>
        <taxon>Cucurbitales</taxon>
        <taxon>Cucurbitaceae</taxon>
        <taxon>Benincaseae</taxon>
        <taxon>Cucumis</taxon>
    </lineage>
</organism>
<name>A0A5A7V8Y2_CUCMM</name>